<evidence type="ECO:0000256" key="2">
    <source>
        <dbReference type="SAM" id="Phobius"/>
    </source>
</evidence>
<keyword evidence="2" id="KW-0472">Membrane</keyword>
<evidence type="ECO:0000256" key="1">
    <source>
        <dbReference type="SAM" id="MobiDB-lite"/>
    </source>
</evidence>
<feature type="domain" description="YoaR-like putative peptidoglycan binding" evidence="3">
    <location>
        <begin position="108"/>
        <end position="211"/>
    </location>
</feature>
<name>A0A316TJ68_9ACTN</name>
<dbReference type="InterPro" id="IPR052913">
    <property type="entry name" value="Glycopeptide_resist_protein"/>
</dbReference>
<proteinExistence type="predicted"/>
<protein>
    <recommendedName>
        <fullName evidence="3">YoaR-like putative peptidoglycan binding domain-containing protein</fullName>
    </recommendedName>
</protein>
<dbReference type="Pfam" id="PF04294">
    <property type="entry name" value="VanW"/>
    <property type="match status" value="1"/>
</dbReference>
<dbReference type="PANTHER" id="PTHR35788">
    <property type="entry name" value="EXPORTED PROTEIN-RELATED"/>
    <property type="match status" value="1"/>
</dbReference>
<evidence type="ECO:0000313" key="5">
    <source>
        <dbReference type="Proteomes" id="UP000245507"/>
    </source>
</evidence>
<keyword evidence="5" id="KW-1185">Reference proteome</keyword>
<organism evidence="4 5">
    <name type="scientific">Nocardioides silvaticus</name>
    <dbReference type="NCBI Taxonomy" id="2201891"/>
    <lineage>
        <taxon>Bacteria</taxon>
        <taxon>Bacillati</taxon>
        <taxon>Actinomycetota</taxon>
        <taxon>Actinomycetes</taxon>
        <taxon>Propionibacteriales</taxon>
        <taxon>Nocardioidaceae</taxon>
        <taxon>Nocardioides</taxon>
    </lineage>
</organism>
<dbReference type="PANTHER" id="PTHR35788:SF1">
    <property type="entry name" value="EXPORTED PROTEIN"/>
    <property type="match status" value="1"/>
</dbReference>
<sequence>MHSVTVPTPPQAPAAPPQQRERMGGKIVVLVIVLLLLLVAGGYALAHQIAGDKVPRGTTVSGVDIGGLTRADAIAELEDAFGSRAAEPIRVEVADSAAGSETRGADVRPDEIGLAIDYAATVDAAGAGDSWSPGRQWDYFTGGDDIEAIVDVDETLLSERLAELTEGLGVPPQDGQITFEDGRVDVVDPVPGEAVDIDAAADAITAAFLGDEDSAELTVTSAQPDIDEDDVQEALDGFANPAMSASVTLVFGKSEVRLQPKQYAGALSMVPSDGELVPEVDAKRITKLVKGATSSGEPVDATVELVDGKPKVIPAKPGVEFEPEDVVEVFTGLLAAPEGERTGEVEATVREADFTTKDAKALGIKRKISEFTTYYPYAEYRNVNIGRAAELIDGTILKPGETFSLNETVGERTAENGFTIGYVISNGVLVKDYGGGVSQMATTTFNAMFFAGLEDIEHKPHSFYIDRYPEGREATVAWPTVDLRFRNDTDYGVLIHATVTPGTYSSQGVVNVQMFSTKVWDIESETSGRYNYRAPSTRYLQTPDCEPFTGYSGFDVDVTRIFRKHGESEIDHTEKFHTAYTAADSVVCGPPPGQGN</sequence>
<reference evidence="4 5" key="1">
    <citation type="submission" date="2018-05" db="EMBL/GenBank/DDBJ databases">
        <title>Nocardioides silvaticus genome.</title>
        <authorList>
            <person name="Li C."/>
            <person name="Wang G."/>
        </authorList>
    </citation>
    <scope>NUCLEOTIDE SEQUENCE [LARGE SCALE GENOMIC DNA]</scope>
    <source>
        <strain evidence="4 5">CCTCC AB 2018079</strain>
    </source>
</reference>
<comment type="caution">
    <text evidence="4">The sequence shown here is derived from an EMBL/GenBank/DDBJ whole genome shotgun (WGS) entry which is preliminary data.</text>
</comment>
<evidence type="ECO:0000259" key="3">
    <source>
        <dbReference type="Pfam" id="PF12229"/>
    </source>
</evidence>
<keyword evidence="2" id="KW-0812">Transmembrane</keyword>
<dbReference type="Proteomes" id="UP000245507">
    <property type="component" value="Unassembled WGS sequence"/>
</dbReference>
<evidence type="ECO:0000313" key="4">
    <source>
        <dbReference type="EMBL" id="PWN02292.1"/>
    </source>
</evidence>
<dbReference type="Pfam" id="PF12229">
    <property type="entry name" value="PG_binding_4"/>
    <property type="match status" value="1"/>
</dbReference>
<feature type="transmembrane region" description="Helical" evidence="2">
    <location>
        <begin position="27"/>
        <end position="46"/>
    </location>
</feature>
<dbReference type="EMBL" id="QGDD01000006">
    <property type="protein sequence ID" value="PWN02292.1"/>
    <property type="molecule type" value="Genomic_DNA"/>
</dbReference>
<dbReference type="InterPro" id="IPR022029">
    <property type="entry name" value="YoaR-like_PG-bd"/>
</dbReference>
<keyword evidence="2" id="KW-1133">Transmembrane helix</keyword>
<feature type="region of interest" description="Disordered" evidence="1">
    <location>
        <begin position="1"/>
        <end position="20"/>
    </location>
</feature>
<gene>
    <name evidence="4" type="ORF">DJ010_14360</name>
</gene>
<accession>A0A316TJ68</accession>
<feature type="compositionally biased region" description="Pro residues" evidence="1">
    <location>
        <begin position="7"/>
        <end position="16"/>
    </location>
</feature>
<dbReference type="AlphaFoldDB" id="A0A316TJ68"/>
<dbReference type="InterPro" id="IPR007391">
    <property type="entry name" value="Vancomycin_resist_VanW"/>
</dbReference>